<dbReference type="EMBL" id="PEGA01000007">
    <property type="protein sequence ID" value="RLU11766.1"/>
    <property type="molecule type" value="Genomic_DNA"/>
</dbReference>
<dbReference type="EMBL" id="PEGB01000007">
    <property type="protein sequence ID" value="RLU08383.1"/>
    <property type="molecule type" value="Genomic_DNA"/>
</dbReference>
<dbReference type="Proteomes" id="UP000282672">
    <property type="component" value="Unassembled WGS sequence"/>
</dbReference>
<dbReference type="NCBIfam" id="TIGR04498">
    <property type="entry name" value="AbiV_defense"/>
    <property type="match status" value="1"/>
</dbReference>
<proteinExistence type="predicted"/>
<reference evidence="3 4" key="1">
    <citation type="journal article" date="2018" name="Front. Microbiol.">
        <title>Discovery of Phloeophagus Beetles as a Source of Pseudomonas Strains That Produce Potentially New Bioactive Substances and Description of Pseudomonas bohemica sp. nov.</title>
        <authorList>
            <person name="Saati-Santamaria Z."/>
            <person name="Lopez-Mondejar R."/>
            <person name="Jimenez-Gomez A."/>
            <person name="Diez-Mendez A."/>
            <person name="Vetrovsky T."/>
            <person name="Igual J.M."/>
            <person name="Velazquez E."/>
            <person name="Kolarik M."/>
            <person name="Rivas R."/>
            <person name="Garcia-Fraile P."/>
        </authorList>
    </citation>
    <scope>NUCLEOTIDE SEQUENCE [LARGE SCALE GENOMIC DNA]</scope>
    <source>
        <strain evidence="2 4">A2-NA12</strain>
        <strain evidence="1 3">A2-NA13</strain>
    </source>
</reference>
<accession>A0A3L8CV78</accession>
<evidence type="ECO:0008006" key="5">
    <source>
        <dbReference type="Google" id="ProtNLM"/>
    </source>
</evidence>
<gene>
    <name evidence="2" type="ORF">CS076_08935</name>
    <name evidence="1" type="ORF">CS078_15955</name>
</gene>
<dbReference type="InterPro" id="IPR030987">
    <property type="entry name" value="AbiV"/>
</dbReference>
<dbReference type="Proteomes" id="UP000282140">
    <property type="component" value="Unassembled WGS sequence"/>
</dbReference>
<evidence type="ECO:0000313" key="3">
    <source>
        <dbReference type="Proteomes" id="UP000282140"/>
    </source>
</evidence>
<protein>
    <recommendedName>
        <fullName evidence="5">AbiV family abortive infection protein</fullName>
    </recommendedName>
</protein>
<dbReference type="RefSeq" id="WP_121731958.1">
    <property type="nucleotide sequence ID" value="NZ_PEGA01000007.1"/>
</dbReference>
<evidence type="ECO:0000313" key="4">
    <source>
        <dbReference type="Proteomes" id="UP000282672"/>
    </source>
</evidence>
<organism evidence="2 4">
    <name type="scientific">Pseudomonas prosekii</name>
    <dbReference type="NCBI Taxonomy" id="1148509"/>
    <lineage>
        <taxon>Bacteria</taxon>
        <taxon>Pseudomonadati</taxon>
        <taxon>Pseudomonadota</taxon>
        <taxon>Gammaproteobacteria</taxon>
        <taxon>Pseudomonadales</taxon>
        <taxon>Pseudomonadaceae</taxon>
        <taxon>Pseudomonas</taxon>
    </lineage>
</organism>
<name>A0A3L8CV78_9PSED</name>
<evidence type="ECO:0000313" key="1">
    <source>
        <dbReference type="EMBL" id="RLU08383.1"/>
    </source>
</evidence>
<dbReference type="AlphaFoldDB" id="A0A3L8CV78"/>
<keyword evidence="3" id="KW-1185">Reference proteome</keyword>
<sequence length="188" mass="21150">MHTLSVQQLYALRLAIFDNAAALHHESELLLRNEMYSRAYLLAHFCIEELGKIPILIGVISRLEKNEAVDWKDIKKRFTSHVSKIGSQNGHFYAFGRTSEVVGDSGIPWLIAANRSVPESYNKKNLSTYVDVKDGAILRPSDAIDKNGATKLVSYASDCLNAHRRSEELTNPIVYEAHEGGRLWEHAD</sequence>
<comment type="caution">
    <text evidence="2">The sequence shown here is derived from an EMBL/GenBank/DDBJ whole genome shotgun (WGS) entry which is preliminary data.</text>
</comment>
<dbReference type="Pfam" id="PF18728">
    <property type="entry name" value="HEPN_AbiV"/>
    <property type="match status" value="1"/>
</dbReference>
<evidence type="ECO:0000313" key="2">
    <source>
        <dbReference type="EMBL" id="RLU11766.1"/>
    </source>
</evidence>